<evidence type="ECO:0000313" key="3">
    <source>
        <dbReference type="Proteomes" id="UP000010475"/>
    </source>
</evidence>
<dbReference type="OrthoDB" id="5196645at2"/>
<keyword evidence="3" id="KW-1185">Reference proteome</keyword>
<dbReference type="KEGG" id="csg:Cylst_4376"/>
<dbReference type="RefSeq" id="WP_015209708.1">
    <property type="nucleotide sequence ID" value="NC_019757.1"/>
</dbReference>
<dbReference type="EMBL" id="CP003642">
    <property type="protein sequence ID" value="AFZ26466.1"/>
    <property type="molecule type" value="Genomic_DNA"/>
</dbReference>
<protein>
    <submittedName>
        <fullName evidence="2">Uncharacterized protein</fullName>
    </submittedName>
</protein>
<evidence type="ECO:0000256" key="1">
    <source>
        <dbReference type="SAM" id="MobiDB-lite"/>
    </source>
</evidence>
<reference evidence="2 3" key="1">
    <citation type="submission" date="2012-06" db="EMBL/GenBank/DDBJ databases">
        <title>Finished chromosome of genome of Cylindrospermum stagnale PCC 7417.</title>
        <authorList>
            <consortium name="US DOE Joint Genome Institute"/>
            <person name="Gugger M."/>
            <person name="Coursin T."/>
            <person name="Rippka R."/>
            <person name="Tandeau De Marsac N."/>
            <person name="Huntemann M."/>
            <person name="Wei C.-L."/>
            <person name="Han J."/>
            <person name="Detter J.C."/>
            <person name="Han C."/>
            <person name="Tapia R."/>
            <person name="Chen A."/>
            <person name="Kyrpides N."/>
            <person name="Mavromatis K."/>
            <person name="Markowitz V."/>
            <person name="Szeto E."/>
            <person name="Ivanova N."/>
            <person name="Pagani I."/>
            <person name="Pati A."/>
            <person name="Goodwin L."/>
            <person name="Nordberg H.P."/>
            <person name="Cantor M.N."/>
            <person name="Hua S.X."/>
            <person name="Woyke T."/>
            <person name="Kerfeld C.A."/>
        </authorList>
    </citation>
    <scope>NUCLEOTIDE SEQUENCE [LARGE SCALE GENOMIC DNA]</scope>
    <source>
        <strain evidence="2 3">PCC 7417</strain>
    </source>
</reference>
<dbReference type="HOGENOM" id="CLU_2368175_0_0_3"/>
<accession>K9X323</accession>
<dbReference type="AlphaFoldDB" id="K9X323"/>
<feature type="region of interest" description="Disordered" evidence="1">
    <location>
        <begin position="71"/>
        <end position="95"/>
    </location>
</feature>
<organism evidence="2 3">
    <name type="scientific">Cylindrospermum stagnale PCC 7417</name>
    <dbReference type="NCBI Taxonomy" id="56107"/>
    <lineage>
        <taxon>Bacteria</taxon>
        <taxon>Bacillati</taxon>
        <taxon>Cyanobacteriota</taxon>
        <taxon>Cyanophyceae</taxon>
        <taxon>Nostocales</taxon>
        <taxon>Nostocaceae</taxon>
        <taxon>Cylindrospermum</taxon>
    </lineage>
</organism>
<sequence length="95" mass="10745">MLWISQLTYFHILADINSHLVNEKSKSPDGTPELDHTVEVGTHWNTIGHNQTQAERVAWFNDINNHQVICGHHNSSKKGPTYNKKVGQNFKGPGE</sequence>
<dbReference type="Proteomes" id="UP000010475">
    <property type="component" value="Chromosome"/>
</dbReference>
<dbReference type="STRING" id="56107.Cylst_4376"/>
<gene>
    <name evidence="2" type="ORF">Cylst_4376</name>
</gene>
<evidence type="ECO:0000313" key="2">
    <source>
        <dbReference type="EMBL" id="AFZ26466.1"/>
    </source>
</evidence>
<name>K9X323_9NOST</name>
<proteinExistence type="predicted"/>